<comment type="caution">
    <text evidence="1">The sequence shown here is derived from an EMBL/GenBank/DDBJ whole genome shotgun (WGS) entry which is preliminary data.</text>
</comment>
<proteinExistence type="predicted"/>
<evidence type="ECO:0000313" key="2">
    <source>
        <dbReference type="Proteomes" id="UP001295684"/>
    </source>
</evidence>
<name>A0AAD1XDM7_EUPCR</name>
<keyword evidence="2" id="KW-1185">Reference proteome</keyword>
<gene>
    <name evidence="1" type="ORF">ECRASSUSDP1_LOCUS11901</name>
</gene>
<reference evidence="1" key="1">
    <citation type="submission" date="2023-07" db="EMBL/GenBank/DDBJ databases">
        <authorList>
            <consortium name="AG Swart"/>
            <person name="Singh M."/>
            <person name="Singh A."/>
            <person name="Seah K."/>
            <person name="Emmerich C."/>
        </authorList>
    </citation>
    <scope>NUCLEOTIDE SEQUENCE</scope>
    <source>
        <strain evidence="1">DP1</strain>
    </source>
</reference>
<dbReference type="AlphaFoldDB" id="A0AAD1XDM7"/>
<sequence length="58" mass="6477">MYPLTQNSIFFRNSVVAHIMRLSLLSRALSGQAILEAQICSFSVCSRTICTMIVIARN</sequence>
<protein>
    <submittedName>
        <fullName evidence="1">Uncharacterized protein</fullName>
    </submittedName>
</protein>
<accession>A0AAD1XDM7</accession>
<evidence type="ECO:0000313" key="1">
    <source>
        <dbReference type="EMBL" id="CAI2370585.1"/>
    </source>
</evidence>
<dbReference type="EMBL" id="CAMPGE010011774">
    <property type="protein sequence ID" value="CAI2370585.1"/>
    <property type="molecule type" value="Genomic_DNA"/>
</dbReference>
<dbReference type="Proteomes" id="UP001295684">
    <property type="component" value="Unassembled WGS sequence"/>
</dbReference>
<organism evidence="1 2">
    <name type="scientific">Euplotes crassus</name>
    <dbReference type="NCBI Taxonomy" id="5936"/>
    <lineage>
        <taxon>Eukaryota</taxon>
        <taxon>Sar</taxon>
        <taxon>Alveolata</taxon>
        <taxon>Ciliophora</taxon>
        <taxon>Intramacronucleata</taxon>
        <taxon>Spirotrichea</taxon>
        <taxon>Hypotrichia</taxon>
        <taxon>Euplotida</taxon>
        <taxon>Euplotidae</taxon>
        <taxon>Moneuplotes</taxon>
    </lineage>
</organism>